<dbReference type="AlphaFoldDB" id="A0A2H1WHL9"/>
<sequence length="293" mass="32388">MVSNRRRPWTPETPEALQGCKCVAGLLGVMNLRVVRELGRVIESLVTSFTQHNALFHVGFFGENHPMTSPALGEARGSVRLLLTKNHSVPFPAFRAGAPVNPLGGGKSSNGFYRLGRGDGSVRLLLTKNHSVPTPAFRAGAPVNLLGSPQLRNRYQHYWAPSVVLLTASLVEWSQVRLPDKGSRARFPRRAKYYTVFLGFFENFSVGSLELCPVYGNRLTSYYMELITQLVKRGSENPMTSPSLGEAKGSVRLTNERPPHSYFCFSSRSPGGKSSNDFSRLELGERKSQTLTD</sequence>
<evidence type="ECO:0000313" key="2">
    <source>
        <dbReference type="EMBL" id="SOQ52446.1"/>
    </source>
</evidence>
<feature type="region of interest" description="Disordered" evidence="1">
    <location>
        <begin position="235"/>
        <end position="293"/>
    </location>
</feature>
<reference evidence="2" key="1">
    <citation type="submission" date="2016-07" db="EMBL/GenBank/DDBJ databases">
        <authorList>
            <person name="Bretaudeau A."/>
        </authorList>
    </citation>
    <scope>NUCLEOTIDE SEQUENCE</scope>
    <source>
        <strain evidence="2">Rice</strain>
        <tissue evidence="2">Whole body</tissue>
    </source>
</reference>
<gene>
    <name evidence="2" type="ORF">SFRICE_026024</name>
</gene>
<name>A0A2H1WHL9_SPOFR</name>
<organism evidence="2">
    <name type="scientific">Spodoptera frugiperda</name>
    <name type="common">Fall armyworm</name>
    <dbReference type="NCBI Taxonomy" id="7108"/>
    <lineage>
        <taxon>Eukaryota</taxon>
        <taxon>Metazoa</taxon>
        <taxon>Ecdysozoa</taxon>
        <taxon>Arthropoda</taxon>
        <taxon>Hexapoda</taxon>
        <taxon>Insecta</taxon>
        <taxon>Pterygota</taxon>
        <taxon>Neoptera</taxon>
        <taxon>Endopterygota</taxon>
        <taxon>Lepidoptera</taxon>
        <taxon>Glossata</taxon>
        <taxon>Ditrysia</taxon>
        <taxon>Noctuoidea</taxon>
        <taxon>Noctuidae</taxon>
        <taxon>Amphipyrinae</taxon>
        <taxon>Spodoptera</taxon>
    </lineage>
</organism>
<evidence type="ECO:0000256" key="1">
    <source>
        <dbReference type="SAM" id="MobiDB-lite"/>
    </source>
</evidence>
<protein>
    <submittedName>
        <fullName evidence="2">SFRICE_026024</fullName>
    </submittedName>
</protein>
<proteinExistence type="predicted"/>
<dbReference type="EMBL" id="ODYU01008665">
    <property type="protein sequence ID" value="SOQ52446.1"/>
    <property type="molecule type" value="Genomic_DNA"/>
</dbReference>
<feature type="compositionally biased region" description="Basic and acidic residues" evidence="1">
    <location>
        <begin position="279"/>
        <end position="293"/>
    </location>
</feature>
<feature type="compositionally biased region" description="Polar residues" evidence="1">
    <location>
        <begin position="264"/>
        <end position="278"/>
    </location>
</feature>
<accession>A0A2H1WHL9</accession>